<evidence type="ECO:0000313" key="1">
    <source>
        <dbReference type="EMBL" id="HIZ24166.1"/>
    </source>
</evidence>
<reference evidence="1" key="1">
    <citation type="journal article" date="2021" name="PeerJ">
        <title>Extensive microbial diversity within the chicken gut microbiome revealed by metagenomics and culture.</title>
        <authorList>
            <person name="Gilroy R."/>
            <person name="Ravi A."/>
            <person name="Getino M."/>
            <person name="Pursley I."/>
            <person name="Horton D.L."/>
            <person name="Alikhan N.F."/>
            <person name="Baker D."/>
            <person name="Gharbi K."/>
            <person name="Hall N."/>
            <person name="Watson M."/>
            <person name="Adriaenssens E.M."/>
            <person name="Foster-Nyarko E."/>
            <person name="Jarju S."/>
            <person name="Secka A."/>
            <person name="Antonio M."/>
            <person name="Oren A."/>
            <person name="Chaudhuri R.R."/>
            <person name="La Ragione R."/>
            <person name="Hildebrand F."/>
            <person name="Pallen M.J."/>
        </authorList>
    </citation>
    <scope>NUCLEOTIDE SEQUENCE</scope>
    <source>
        <strain evidence="1">CHK33-5263</strain>
    </source>
</reference>
<name>A0A9D2IUX3_9FIRM</name>
<evidence type="ECO:0000313" key="2">
    <source>
        <dbReference type="Proteomes" id="UP000824044"/>
    </source>
</evidence>
<accession>A0A9D2IUX3</accession>
<organism evidence="1 2">
    <name type="scientific">Candidatus Gallimonas intestinigallinarum</name>
    <dbReference type="NCBI Taxonomy" id="2838604"/>
    <lineage>
        <taxon>Bacteria</taxon>
        <taxon>Bacillati</taxon>
        <taxon>Bacillota</taxon>
        <taxon>Clostridia</taxon>
        <taxon>Candidatus Gallimonas</taxon>
    </lineage>
</organism>
<sequence>MHNTNRDRLGLEEAAAFNTALGTNERLKRGLDDLACAYPNLTQDEYVDEMLRLFKEAGVFLTREELEKLLMLRRQTDLLLLDQFGK</sequence>
<dbReference type="Proteomes" id="UP000824044">
    <property type="component" value="Unassembled WGS sequence"/>
</dbReference>
<proteinExistence type="predicted"/>
<dbReference type="EMBL" id="DXBS01000038">
    <property type="protein sequence ID" value="HIZ24166.1"/>
    <property type="molecule type" value="Genomic_DNA"/>
</dbReference>
<gene>
    <name evidence="1" type="ORF">H9812_01635</name>
</gene>
<dbReference type="AlphaFoldDB" id="A0A9D2IUX3"/>
<reference evidence="1" key="2">
    <citation type="submission" date="2021-04" db="EMBL/GenBank/DDBJ databases">
        <authorList>
            <person name="Gilroy R."/>
        </authorList>
    </citation>
    <scope>NUCLEOTIDE SEQUENCE</scope>
    <source>
        <strain evidence="1">CHK33-5263</strain>
    </source>
</reference>
<comment type="caution">
    <text evidence="1">The sequence shown here is derived from an EMBL/GenBank/DDBJ whole genome shotgun (WGS) entry which is preliminary data.</text>
</comment>
<protein>
    <submittedName>
        <fullName evidence="1">Uncharacterized protein</fullName>
    </submittedName>
</protein>